<organism evidence="4 5">
    <name type="scientific">Candidatus Muproteobacteria bacterium RBG_16_62_13</name>
    <dbReference type="NCBI Taxonomy" id="1817756"/>
    <lineage>
        <taxon>Bacteria</taxon>
        <taxon>Pseudomonadati</taxon>
        <taxon>Pseudomonadota</taxon>
        <taxon>Candidatus Muproteobacteria</taxon>
    </lineage>
</organism>
<dbReference type="SUPFAM" id="SSF55718">
    <property type="entry name" value="SCP-like"/>
    <property type="match status" value="1"/>
</dbReference>
<feature type="signal peptide" evidence="2">
    <location>
        <begin position="1"/>
        <end position="17"/>
    </location>
</feature>
<reference evidence="4 5" key="1">
    <citation type="journal article" date="2016" name="Nat. Commun.">
        <title>Thousands of microbial genomes shed light on interconnected biogeochemical processes in an aquifer system.</title>
        <authorList>
            <person name="Anantharaman K."/>
            <person name="Brown C.T."/>
            <person name="Hug L.A."/>
            <person name="Sharon I."/>
            <person name="Castelle C.J."/>
            <person name="Probst A.J."/>
            <person name="Thomas B.C."/>
            <person name="Singh A."/>
            <person name="Wilkins M.J."/>
            <person name="Karaoz U."/>
            <person name="Brodie E.L."/>
            <person name="Williams K.H."/>
            <person name="Hubbard S.S."/>
            <person name="Banfield J.F."/>
        </authorList>
    </citation>
    <scope>NUCLEOTIDE SEQUENCE [LARGE SCALE GENOMIC DNA]</scope>
</reference>
<keyword evidence="2" id="KW-0732">Signal</keyword>
<proteinExistence type="predicted"/>
<name>A0A1F6T4J5_9PROT</name>
<dbReference type="InterPro" id="IPR036527">
    <property type="entry name" value="SCP2_sterol-bd_dom_sf"/>
</dbReference>
<dbReference type="Pfam" id="PF02036">
    <property type="entry name" value="SCP2"/>
    <property type="match status" value="1"/>
</dbReference>
<evidence type="ECO:0000313" key="4">
    <source>
        <dbReference type="EMBL" id="OGI40052.1"/>
    </source>
</evidence>
<comment type="caution">
    <text evidence="4">The sequence shown here is derived from an EMBL/GenBank/DDBJ whole genome shotgun (WGS) entry which is preliminary data.</text>
</comment>
<accession>A0A1F6T4J5</accession>
<dbReference type="Gene3D" id="3.30.1050.10">
    <property type="entry name" value="SCP2 sterol-binding domain"/>
    <property type="match status" value="1"/>
</dbReference>
<evidence type="ECO:0000256" key="2">
    <source>
        <dbReference type="SAM" id="SignalP"/>
    </source>
</evidence>
<evidence type="ECO:0000256" key="1">
    <source>
        <dbReference type="SAM" id="MobiDB-lite"/>
    </source>
</evidence>
<dbReference type="Proteomes" id="UP000178379">
    <property type="component" value="Unassembled WGS sequence"/>
</dbReference>
<feature type="chain" id="PRO_5009526555" description="SCP2 domain-containing protein" evidence="2">
    <location>
        <begin position="18"/>
        <end position="182"/>
    </location>
</feature>
<dbReference type="InterPro" id="IPR003033">
    <property type="entry name" value="SCP2_sterol-bd_dom"/>
</dbReference>
<feature type="region of interest" description="Disordered" evidence="1">
    <location>
        <begin position="163"/>
        <end position="182"/>
    </location>
</feature>
<dbReference type="EMBL" id="MFSQ01000070">
    <property type="protein sequence ID" value="OGI40052.1"/>
    <property type="molecule type" value="Genomic_DNA"/>
</dbReference>
<sequence>MVIILATGLAAHGAVQAADPVFMSAEWAAEACKGWNADPDLTNKLKEYKWIENNKKRGYKIVQIYRMDCPKSPKVELKIEDKDGKALCTYGGVAVTQKLDSDVDYLMFATDEHWKRMGDGLDGPMKSMMFGRLKFEGPKMEAMGVMGPFASFLLLTGKVPSDRTSCPAEAAAAPAPEKKPAK</sequence>
<protein>
    <recommendedName>
        <fullName evidence="3">SCP2 domain-containing protein</fullName>
    </recommendedName>
</protein>
<evidence type="ECO:0000259" key="3">
    <source>
        <dbReference type="Pfam" id="PF02036"/>
    </source>
</evidence>
<dbReference type="AlphaFoldDB" id="A0A1F6T4J5"/>
<feature type="domain" description="SCP2" evidence="3">
    <location>
        <begin position="56"/>
        <end position="148"/>
    </location>
</feature>
<gene>
    <name evidence="4" type="ORF">A2140_05485</name>
</gene>
<evidence type="ECO:0000313" key="5">
    <source>
        <dbReference type="Proteomes" id="UP000178379"/>
    </source>
</evidence>